<dbReference type="HOGENOM" id="CLU_011856_6_2_1"/>
<dbReference type="InterPro" id="IPR015424">
    <property type="entry name" value="PyrdxlP-dep_Trfase"/>
</dbReference>
<evidence type="ECO:0000313" key="8">
    <source>
        <dbReference type="Proteomes" id="UP000016922"/>
    </source>
</evidence>
<dbReference type="AlphaFoldDB" id="S3DMT3"/>
<dbReference type="InterPro" id="IPR015421">
    <property type="entry name" value="PyrdxlP-dep_Trfase_major"/>
</dbReference>
<dbReference type="GO" id="GO:0005737">
    <property type="term" value="C:cytoplasm"/>
    <property type="evidence" value="ECO:0007669"/>
    <property type="project" value="TreeGrafter"/>
</dbReference>
<evidence type="ECO:0000256" key="3">
    <source>
        <dbReference type="ARBA" id="ARBA00022898"/>
    </source>
</evidence>
<dbReference type="EMBL" id="KE145369">
    <property type="protein sequence ID" value="EPE27793.1"/>
    <property type="molecule type" value="Genomic_DNA"/>
</dbReference>
<dbReference type="InterPro" id="IPR002129">
    <property type="entry name" value="PyrdxlP-dep_de-COase"/>
</dbReference>
<reference evidence="7 8" key="1">
    <citation type="journal article" date="2013" name="BMC Genomics">
        <title>Genomics-driven discovery of the pneumocandin biosynthetic gene cluster in the fungus Glarea lozoyensis.</title>
        <authorList>
            <person name="Chen L."/>
            <person name="Yue Q."/>
            <person name="Zhang X."/>
            <person name="Xiang M."/>
            <person name="Wang C."/>
            <person name="Li S."/>
            <person name="Che Y."/>
            <person name="Ortiz-Lopez F.J."/>
            <person name="Bills G.F."/>
            <person name="Liu X."/>
            <person name="An Z."/>
        </authorList>
    </citation>
    <scope>NUCLEOTIDE SEQUENCE [LARGE SCALE GENOMIC DNA]</scope>
    <source>
        <strain evidence="8">ATCC 20868 / MF5171</strain>
    </source>
</reference>
<name>S3DMT3_GLAL2</name>
<organism evidence="7 8">
    <name type="scientific">Glarea lozoyensis (strain ATCC 20868 / MF5171)</name>
    <dbReference type="NCBI Taxonomy" id="1116229"/>
    <lineage>
        <taxon>Eukaryota</taxon>
        <taxon>Fungi</taxon>
        <taxon>Dikarya</taxon>
        <taxon>Ascomycota</taxon>
        <taxon>Pezizomycotina</taxon>
        <taxon>Leotiomycetes</taxon>
        <taxon>Helotiales</taxon>
        <taxon>Helotiaceae</taxon>
        <taxon>Glarea</taxon>
    </lineage>
</organism>
<feature type="modified residue" description="N6-(pyridoxal phosphate)lysine" evidence="5">
    <location>
        <position position="316"/>
    </location>
</feature>
<dbReference type="GO" id="GO:0016740">
    <property type="term" value="F:transferase activity"/>
    <property type="evidence" value="ECO:0007669"/>
    <property type="project" value="UniProtKB-KW"/>
</dbReference>
<dbReference type="InterPro" id="IPR010977">
    <property type="entry name" value="Aromatic_deC"/>
</dbReference>
<evidence type="ECO:0000313" key="7">
    <source>
        <dbReference type="EMBL" id="EPE27793.1"/>
    </source>
</evidence>
<dbReference type="Gene3D" id="3.90.1150.10">
    <property type="entry name" value="Aspartate Aminotransferase, domain 1"/>
    <property type="match status" value="1"/>
</dbReference>
<dbReference type="Gene3D" id="3.40.640.10">
    <property type="entry name" value="Type I PLP-dependent aspartate aminotransferase-like (Major domain)"/>
    <property type="match status" value="1"/>
</dbReference>
<keyword evidence="3 5" id="KW-0663">Pyridoxal phosphate</keyword>
<dbReference type="OrthoDB" id="2161780at2759"/>
<keyword evidence="4 6" id="KW-0456">Lyase</keyword>
<evidence type="ECO:0000256" key="5">
    <source>
        <dbReference type="PIRSR" id="PIRSR602129-50"/>
    </source>
</evidence>
<dbReference type="Proteomes" id="UP000016922">
    <property type="component" value="Unassembled WGS sequence"/>
</dbReference>
<dbReference type="RefSeq" id="XP_008085152.1">
    <property type="nucleotide sequence ID" value="XM_008086961.1"/>
</dbReference>
<gene>
    <name evidence="7" type="ORF">GLAREA_04584</name>
</gene>
<evidence type="ECO:0000256" key="6">
    <source>
        <dbReference type="RuleBase" id="RU000382"/>
    </source>
</evidence>
<dbReference type="KEGG" id="glz:GLAREA_04584"/>
<evidence type="ECO:0000256" key="4">
    <source>
        <dbReference type="ARBA" id="ARBA00023239"/>
    </source>
</evidence>
<protein>
    <submittedName>
        <fullName evidence="7">PLP-dependent transferase</fullName>
    </submittedName>
</protein>
<dbReference type="STRING" id="1116229.S3DMT3"/>
<comment type="cofactor">
    <cofactor evidence="1 5 6">
        <name>pyridoxal 5'-phosphate</name>
        <dbReference type="ChEBI" id="CHEBI:597326"/>
    </cofactor>
</comment>
<sequence>MDFITSSYDILQSAVKEASTDALPPPDTILQATATLPTSLPTSGLGEEATRKHLISDICPAFNGQKITGNYYGFVTGGVLPIAEVADNIVTAFDQNVGVHLPDQSISSTVEDRALSMLAEMVHIGEEFQGRTFTTGATASNILGLACGREAVVKTRLDAAGETGSVGELGILGACLKAGIKEIRVLTSMGHSSLYKAASVVGIGRVSVKDIPSSKDEPWKLDLEALEDELKSSKDGIAHIVVISAGEVNTGRFATNGVSTNRKIRELCDKYRAWFHVDAAFGLFARSLPPTPEFQALILASSGLELADSIGGDCHKMLNVPYDCGVFWTRTSETMFSAFQNANAAYLSTGPSSIPSPLNIGIENSRRFRALPVYSVLVAYGRSGFAEIFAKQVRLARAISAYIDQHPAFELLAQGPPPSHPTAPFHHLSLSSPQPTGTNTPIERPPYENTHIIVIFKAKDERVNNGLVDGICGTRRMHVSGTVWQGKKAARIAVSTWKVEVDRDLDVVRGVLEEVLKGST</sequence>
<comment type="similarity">
    <text evidence="2 6">Belongs to the group II decarboxylase family.</text>
</comment>
<keyword evidence="8" id="KW-1185">Reference proteome</keyword>
<dbReference type="GO" id="GO:0030170">
    <property type="term" value="F:pyridoxal phosphate binding"/>
    <property type="evidence" value="ECO:0007669"/>
    <property type="project" value="InterPro"/>
</dbReference>
<dbReference type="GeneID" id="19463639"/>
<keyword evidence="7" id="KW-0808">Transferase</keyword>
<evidence type="ECO:0000256" key="2">
    <source>
        <dbReference type="ARBA" id="ARBA00009533"/>
    </source>
</evidence>
<dbReference type="InterPro" id="IPR015422">
    <property type="entry name" value="PyrdxlP-dep_Trfase_small"/>
</dbReference>
<dbReference type="Pfam" id="PF00282">
    <property type="entry name" value="Pyridoxal_deC"/>
    <property type="match status" value="1"/>
</dbReference>
<proteinExistence type="inferred from homology"/>
<dbReference type="SUPFAM" id="SSF53383">
    <property type="entry name" value="PLP-dependent transferases"/>
    <property type="match status" value="1"/>
</dbReference>
<dbReference type="PANTHER" id="PTHR11999">
    <property type="entry name" value="GROUP II PYRIDOXAL-5-PHOSPHATE DECARBOXYLASE"/>
    <property type="match status" value="1"/>
</dbReference>
<dbReference type="GO" id="GO:0016831">
    <property type="term" value="F:carboxy-lyase activity"/>
    <property type="evidence" value="ECO:0007669"/>
    <property type="project" value="TreeGrafter"/>
</dbReference>
<dbReference type="GO" id="GO:0019752">
    <property type="term" value="P:carboxylic acid metabolic process"/>
    <property type="evidence" value="ECO:0007669"/>
    <property type="project" value="InterPro"/>
</dbReference>
<accession>S3DMT3</accession>
<dbReference type="OMA" id="SWATDAH"/>
<dbReference type="PANTHER" id="PTHR11999:SF165">
    <property type="entry name" value="DECARBOXYLASE, PUTATIVE (AFU_ORTHOLOGUE AFUA_2G04980)-RELATED"/>
    <property type="match status" value="1"/>
</dbReference>
<evidence type="ECO:0000256" key="1">
    <source>
        <dbReference type="ARBA" id="ARBA00001933"/>
    </source>
</evidence>
<dbReference type="eggNOG" id="KOG0628">
    <property type="taxonomic scope" value="Eukaryota"/>
</dbReference>